<dbReference type="EMBL" id="EU168190">
    <property type="protein sequence ID" value="ABV65928.1"/>
    <property type="molecule type" value="Genomic_DNA"/>
</dbReference>
<name>B2XT30_HETAK</name>
<dbReference type="GeneID" id="6335719"/>
<dbReference type="EMBL" id="LC269918">
    <property type="protein sequence ID" value="BBA18144.1"/>
    <property type="molecule type" value="Genomic_DNA"/>
</dbReference>
<keyword evidence="1" id="KW-0150">Chloroplast</keyword>
<evidence type="ECO:0000313" key="2">
    <source>
        <dbReference type="EMBL" id="BBA18144.1"/>
    </source>
</evidence>
<dbReference type="AlphaFoldDB" id="B2XT30"/>
<proteinExistence type="predicted"/>
<geneLocation type="chloroplast" evidence="1"/>
<keyword evidence="1" id="KW-0934">Plastid</keyword>
<protein>
    <submittedName>
        <fullName evidence="1">Uncharacterized protein</fullName>
    </submittedName>
</protein>
<gene>
    <name evidence="2" type="primary">Heak452_Cp021</name>
    <name evidence="1" type="ordered locus">Heak293_Cp021</name>
</gene>
<sequence length="264" mass="32046">MITKNQFDTFCEKFCTQITLLQLLDYPSYIKLLQKLQSDEEFPDLLTTFNYLRFEKSKGEFFTKISPHNRLSLALKSEQKRKIENIKFSSLLLTVYSEQLNIQYKKSRYPRRSNANRYRIFYYSKMRYQSSIKNQNRIIEQNLKKEITKILFLFSDILNSVNVKNRILLLFFQTELFTNVIQQNHDLKIQHYNEQKIIFELFANRNMNSTFYRLYFYCLIIPNRKQLLPNNINYNNYNQIADNIVNSIEEILIDLELYRNLFKS</sequence>
<accession>B2XT30</accession>
<reference evidence="2" key="2">
    <citation type="submission" date="2017-05" db="EMBL/GenBank/DDBJ databases">
        <title>Chloroplast genome sequences of Heterosigma akashiwo, a bloom-forming raphidophyte.</title>
        <authorList>
            <person name="Ueki S."/>
        </authorList>
    </citation>
    <scope>NUCLEOTIDE SEQUENCE</scope>
    <source>
        <strain evidence="2">CCAP934/8</strain>
    </source>
</reference>
<reference evidence="1" key="1">
    <citation type="journal article" date="2008" name="BMC Genomics">
        <title>Chloroplast genome sequencing analysis of Heterosigma akashiwo CCMP452 (West Atlantic) and NIES293 (West Pacific) strains.</title>
        <authorList>
            <person name="Cattolico R.A."/>
            <person name="Jacobs M.A."/>
            <person name="Zhou Y."/>
            <person name="Chang J."/>
            <person name="Duplessis M."/>
            <person name="Lybrand T."/>
            <person name="McKay J."/>
            <person name="Ong H.C."/>
            <person name="Sims E."/>
            <person name="Rocap G."/>
        </authorList>
    </citation>
    <scope>NUCLEOTIDE SEQUENCE [LARGE SCALE GENOMIC DNA]</scope>
    <source>
        <strain evidence="1">NIES 293</strain>
    </source>
</reference>
<dbReference type="RefSeq" id="YP_001936322.1">
    <property type="nucleotide sequence ID" value="NC_010772.1"/>
</dbReference>
<evidence type="ECO:0000313" key="1">
    <source>
        <dbReference type="EMBL" id="ABV65928.1"/>
    </source>
</evidence>
<organism evidence="1">
    <name type="scientific">Heterosigma akashiwo</name>
    <name type="common">Chromophytic alga</name>
    <name type="synonym">Heterosigma carterae</name>
    <dbReference type="NCBI Taxonomy" id="2829"/>
    <lineage>
        <taxon>Eukaryota</taxon>
        <taxon>Sar</taxon>
        <taxon>Stramenopiles</taxon>
        <taxon>Ochrophyta</taxon>
        <taxon>Raphidophyceae</taxon>
        <taxon>Chattonellales</taxon>
        <taxon>Chattonellaceae</taxon>
        <taxon>Heterosigma</taxon>
    </lineage>
</organism>